<keyword evidence="3 5" id="KW-0285">Flavoprotein</keyword>
<reference evidence="7" key="1">
    <citation type="submission" date="2020-11" db="EMBL/GenBank/DDBJ databases">
        <authorList>
            <person name="Whiteford S."/>
        </authorList>
    </citation>
    <scope>NUCLEOTIDE SEQUENCE</scope>
</reference>
<dbReference type="Gene3D" id="3.30.560.10">
    <property type="entry name" value="Glucose Oxidase, domain 3"/>
    <property type="match status" value="1"/>
</dbReference>
<comment type="similarity">
    <text evidence="2 5">Belongs to the GMC oxidoreductase family.</text>
</comment>
<dbReference type="GO" id="GO:0050660">
    <property type="term" value="F:flavin adenine dinucleotide binding"/>
    <property type="evidence" value="ECO:0007669"/>
    <property type="project" value="InterPro"/>
</dbReference>
<dbReference type="Gene3D" id="3.50.50.60">
    <property type="entry name" value="FAD/NAD(P)-binding domain"/>
    <property type="match status" value="1"/>
</dbReference>
<dbReference type="Pfam" id="PF05199">
    <property type="entry name" value="GMC_oxred_C"/>
    <property type="match status" value="1"/>
</dbReference>
<feature type="domain" description="Glucose-methanol-choline oxidoreductase N-terminal" evidence="6">
    <location>
        <begin position="125"/>
        <end position="148"/>
    </location>
</feature>
<dbReference type="InterPro" id="IPR036188">
    <property type="entry name" value="FAD/NAD-bd_sf"/>
</dbReference>
<evidence type="ECO:0000313" key="8">
    <source>
        <dbReference type="Proteomes" id="UP000653454"/>
    </source>
</evidence>
<keyword evidence="4 5" id="KW-0274">FAD</keyword>
<keyword evidence="8" id="KW-1185">Reference proteome</keyword>
<evidence type="ECO:0000256" key="3">
    <source>
        <dbReference type="ARBA" id="ARBA00022630"/>
    </source>
</evidence>
<evidence type="ECO:0000256" key="2">
    <source>
        <dbReference type="ARBA" id="ARBA00010790"/>
    </source>
</evidence>
<evidence type="ECO:0000313" key="7">
    <source>
        <dbReference type="EMBL" id="CAG9135403.1"/>
    </source>
</evidence>
<protein>
    <submittedName>
        <fullName evidence="7">(diamondback moth) hypothetical protein</fullName>
    </submittedName>
</protein>
<dbReference type="SUPFAM" id="SSF54373">
    <property type="entry name" value="FAD-linked reductases, C-terminal domain"/>
    <property type="match status" value="1"/>
</dbReference>
<evidence type="ECO:0000259" key="6">
    <source>
        <dbReference type="PROSITE" id="PS00623"/>
    </source>
</evidence>
<evidence type="ECO:0000256" key="4">
    <source>
        <dbReference type="ARBA" id="ARBA00022827"/>
    </source>
</evidence>
<dbReference type="Proteomes" id="UP000653454">
    <property type="component" value="Unassembled WGS sequence"/>
</dbReference>
<dbReference type="SUPFAM" id="SSF51905">
    <property type="entry name" value="FAD/NAD(P)-binding domain"/>
    <property type="match status" value="1"/>
</dbReference>
<accession>A0A8S4G2T4</accession>
<name>A0A8S4G2T4_PLUXY</name>
<dbReference type="PIRSF" id="PIRSF000137">
    <property type="entry name" value="Alcohol_oxidase"/>
    <property type="match status" value="1"/>
</dbReference>
<dbReference type="PANTHER" id="PTHR11552:SF147">
    <property type="entry name" value="CHOLINE DEHYDROGENASE, MITOCHONDRIAL"/>
    <property type="match status" value="1"/>
</dbReference>
<dbReference type="AlphaFoldDB" id="A0A8S4G2T4"/>
<dbReference type="InterPro" id="IPR012132">
    <property type="entry name" value="GMC_OxRdtase"/>
</dbReference>
<dbReference type="InterPro" id="IPR007867">
    <property type="entry name" value="GMC_OxRtase_C"/>
</dbReference>
<gene>
    <name evidence="7" type="ORF">PLXY2_LOCUS13642</name>
</gene>
<comment type="cofactor">
    <cofactor evidence="1">
        <name>FAD</name>
        <dbReference type="ChEBI" id="CHEBI:57692"/>
    </cofactor>
</comment>
<dbReference type="GO" id="GO:0016614">
    <property type="term" value="F:oxidoreductase activity, acting on CH-OH group of donors"/>
    <property type="evidence" value="ECO:0007669"/>
    <property type="project" value="InterPro"/>
</dbReference>
<sequence length="606" mass="68055">MSPSVLTTFRLVYAVGLYYIVSGPVGRVLEWPQDARSRVHDGDSFDFIIVGAGSAGAVLANRLTEEKEWRVLLLEAGGDPPEASVVPGLLGDLVHSPYDWDYYSLNDGYSAQAQRTPGRIPLTRGKMLGGSSSINSMIYVRGNPEDYDGWARMGFKGWDWNTVFHYFLKSEHLQDDEIMNDPIYSKYHNTHGPVKVTKQQSIDPNVYDTWDVLLDAVDEIGIKRILDYNGPTQFGFSRCYFTNSKPPGVRSSTAEAYLVPVRKRKNLFILKNAYASKILIDDHKVARGVEVFQDNKFVQYFAKKEVIVSAGSLDNPRLLLASGIGPREDLQRLNVDEVADLPVGLNLEDHLIVPVGFTGAPTVYKDRKNPGPKVTLDYHPYPRLNGFYSVNDTTKPDSQITPFYFNQSSPGVPGVLRDSFNYNDEVVASLVRANRDHEIYLMCVTLLHPKSRGRVFTTGVGINSIPEIYLAYLSEPEDLVIIREAIKRILPLTETEYFKKAGSEVVKLDLPQCEKYVFGSDAYWECYSLMMARTIYHQAGTCAMGRVVDERLRVFGVHRLRVVDASVMPALPSGNTNAPVMMIGERASDMIKDDYLGHHGKMHWIV</sequence>
<dbReference type="EMBL" id="CAJHNJ030000102">
    <property type="protein sequence ID" value="CAG9135403.1"/>
    <property type="molecule type" value="Genomic_DNA"/>
</dbReference>
<dbReference type="Pfam" id="PF00732">
    <property type="entry name" value="GMC_oxred_N"/>
    <property type="match status" value="1"/>
</dbReference>
<evidence type="ECO:0000256" key="5">
    <source>
        <dbReference type="RuleBase" id="RU003968"/>
    </source>
</evidence>
<organism evidence="7 8">
    <name type="scientific">Plutella xylostella</name>
    <name type="common">Diamondback moth</name>
    <name type="synonym">Plutella maculipennis</name>
    <dbReference type="NCBI Taxonomy" id="51655"/>
    <lineage>
        <taxon>Eukaryota</taxon>
        <taxon>Metazoa</taxon>
        <taxon>Ecdysozoa</taxon>
        <taxon>Arthropoda</taxon>
        <taxon>Hexapoda</taxon>
        <taxon>Insecta</taxon>
        <taxon>Pterygota</taxon>
        <taxon>Neoptera</taxon>
        <taxon>Endopterygota</taxon>
        <taxon>Lepidoptera</taxon>
        <taxon>Glossata</taxon>
        <taxon>Ditrysia</taxon>
        <taxon>Yponomeutoidea</taxon>
        <taxon>Plutellidae</taxon>
        <taxon>Plutella</taxon>
    </lineage>
</organism>
<dbReference type="PANTHER" id="PTHR11552">
    <property type="entry name" value="GLUCOSE-METHANOL-CHOLINE GMC OXIDOREDUCTASE"/>
    <property type="match status" value="1"/>
</dbReference>
<dbReference type="InterPro" id="IPR000172">
    <property type="entry name" value="GMC_OxRdtase_N"/>
</dbReference>
<comment type="caution">
    <text evidence="7">The sequence shown here is derived from an EMBL/GenBank/DDBJ whole genome shotgun (WGS) entry which is preliminary data.</text>
</comment>
<evidence type="ECO:0000256" key="1">
    <source>
        <dbReference type="ARBA" id="ARBA00001974"/>
    </source>
</evidence>
<proteinExistence type="inferred from homology"/>
<dbReference type="PROSITE" id="PS00623">
    <property type="entry name" value="GMC_OXRED_1"/>
    <property type="match status" value="1"/>
</dbReference>